<dbReference type="EMBL" id="JAWXYB010000001">
    <property type="protein sequence ID" value="MDX5929239.1"/>
    <property type="molecule type" value="Genomic_DNA"/>
</dbReference>
<reference evidence="2 3" key="1">
    <citation type="submission" date="2023-11" db="EMBL/GenBank/DDBJ databases">
        <title>MicrobeMod: A computational toolkit for identifying prokaryotic methylation and restriction-modification with nanopore sequencing.</title>
        <authorList>
            <person name="Crits-Christoph A."/>
            <person name="Kang S.C."/>
            <person name="Lee H."/>
            <person name="Ostrov N."/>
        </authorList>
    </citation>
    <scope>NUCLEOTIDE SEQUENCE [LARGE SCALE GENOMIC DNA]</scope>
    <source>
        <strain evidence="2 3">DSMZ 700</strain>
    </source>
</reference>
<evidence type="ECO:0000313" key="3">
    <source>
        <dbReference type="Proteomes" id="UP001279553"/>
    </source>
</evidence>
<dbReference type="AlphaFoldDB" id="A0AAW9DKX1"/>
<dbReference type="PROSITE" id="PS50206">
    <property type="entry name" value="RHODANESE_3"/>
    <property type="match status" value="1"/>
</dbReference>
<dbReference type="InterPro" id="IPR001307">
    <property type="entry name" value="Thiosulphate_STrfase_CS"/>
</dbReference>
<dbReference type="SMART" id="SM00450">
    <property type="entry name" value="RHOD"/>
    <property type="match status" value="1"/>
</dbReference>
<dbReference type="GO" id="GO:0004792">
    <property type="term" value="F:thiosulfate-cyanide sulfurtransferase activity"/>
    <property type="evidence" value="ECO:0007669"/>
    <property type="project" value="InterPro"/>
</dbReference>
<comment type="caution">
    <text evidence="2">The sequence shown here is derived from an EMBL/GenBank/DDBJ whole genome shotgun (WGS) entry which is preliminary data.</text>
</comment>
<accession>A0AAW9DKX1</accession>
<evidence type="ECO:0000313" key="2">
    <source>
        <dbReference type="EMBL" id="MDX5929239.1"/>
    </source>
</evidence>
<gene>
    <name evidence="2" type="ORF">SIL87_00445</name>
</gene>
<protein>
    <submittedName>
        <fullName evidence="2">Rhodanese-like domain-containing protein</fullName>
    </submittedName>
</protein>
<proteinExistence type="predicted"/>
<dbReference type="Proteomes" id="UP001279553">
    <property type="component" value="Unassembled WGS sequence"/>
</dbReference>
<dbReference type="CDD" id="cd00158">
    <property type="entry name" value="RHOD"/>
    <property type="match status" value="1"/>
</dbReference>
<dbReference type="SUPFAM" id="SSF52821">
    <property type="entry name" value="Rhodanese/Cell cycle control phosphatase"/>
    <property type="match status" value="1"/>
</dbReference>
<dbReference type="Pfam" id="PF00581">
    <property type="entry name" value="Rhodanese"/>
    <property type="match status" value="1"/>
</dbReference>
<evidence type="ECO:0000259" key="1">
    <source>
        <dbReference type="PROSITE" id="PS50206"/>
    </source>
</evidence>
<dbReference type="InterPro" id="IPR036873">
    <property type="entry name" value="Rhodanese-like_dom_sf"/>
</dbReference>
<sequence>MISRISRDTLRRMMERGDDFILIDTLPTTIFRKSHLPGAINIVSDDIVTAAPRQIRDREATIVVYCANGPCRRSDLAAERLVELGYRNVLDYHEGKADWIESGLPVETA</sequence>
<organism evidence="2 3">
    <name type="scientific">Acidiphilium acidophilum</name>
    <name type="common">Thiobacillus acidophilus</name>
    <dbReference type="NCBI Taxonomy" id="76588"/>
    <lineage>
        <taxon>Bacteria</taxon>
        <taxon>Pseudomonadati</taxon>
        <taxon>Pseudomonadota</taxon>
        <taxon>Alphaproteobacteria</taxon>
        <taxon>Acetobacterales</taxon>
        <taxon>Acidocellaceae</taxon>
        <taxon>Acidiphilium</taxon>
    </lineage>
</organism>
<dbReference type="Gene3D" id="3.40.250.10">
    <property type="entry name" value="Rhodanese-like domain"/>
    <property type="match status" value="1"/>
</dbReference>
<dbReference type="InterPro" id="IPR001763">
    <property type="entry name" value="Rhodanese-like_dom"/>
</dbReference>
<dbReference type="PROSITE" id="PS00380">
    <property type="entry name" value="RHODANESE_1"/>
    <property type="match status" value="1"/>
</dbReference>
<name>A0AAW9DKX1_ACIAO</name>
<feature type="domain" description="Rhodanese" evidence="1">
    <location>
        <begin position="16"/>
        <end position="108"/>
    </location>
</feature>
<keyword evidence="3" id="KW-1185">Reference proteome</keyword>